<dbReference type="RefSeq" id="WP_101810648.1">
    <property type="nucleotide sequence ID" value="NZ_PKJO01000012.1"/>
</dbReference>
<reference evidence="1 2" key="1">
    <citation type="submission" date="2017-12" db="EMBL/GenBank/DDBJ databases">
        <title>Phylogenetic diversity of female urinary microbiome.</title>
        <authorList>
            <person name="Thomas-White K."/>
            <person name="Wolfe A.J."/>
        </authorList>
    </citation>
    <scope>NUCLEOTIDE SEQUENCE [LARGE SCALE GENOMIC DNA]</scope>
    <source>
        <strain evidence="1 2">UMB0321</strain>
    </source>
</reference>
<gene>
    <name evidence="1" type="ORF">CYK00_09330</name>
</gene>
<proteinExistence type="predicted"/>
<dbReference type="EMBL" id="PKJO01000012">
    <property type="protein sequence ID" value="PLA39674.1"/>
    <property type="molecule type" value="Genomic_DNA"/>
</dbReference>
<accession>A0A2I1XAK4</accession>
<evidence type="ECO:0000313" key="1">
    <source>
        <dbReference type="EMBL" id="PLA39674.1"/>
    </source>
</evidence>
<dbReference type="AlphaFoldDB" id="A0A2I1XAK4"/>
<organism evidence="1 2">
    <name type="scientific">Neisseria sicca</name>
    <dbReference type="NCBI Taxonomy" id="490"/>
    <lineage>
        <taxon>Bacteria</taxon>
        <taxon>Pseudomonadati</taxon>
        <taxon>Pseudomonadota</taxon>
        <taxon>Betaproteobacteria</taxon>
        <taxon>Neisseriales</taxon>
        <taxon>Neisseriaceae</taxon>
        <taxon>Neisseria</taxon>
    </lineage>
</organism>
<protein>
    <submittedName>
        <fullName evidence="1">Uncharacterized protein</fullName>
    </submittedName>
</protein>
<name>A0A2I1XAK4_NEISI</name>
<dbReference type="Proteomes" id="UP000234767">
    <property type="component" value="Unassembled WGS sequence"/>
</dbReference>
<evidence type="ECO:0000313" key="2">
    <source>
        <dbReference type="Proteomes" id="UP000234767"/>
    </source>
</evidence>
<comment type="caution">
    <text evidence="1">The sequence shown here is derived from an EMBL/GenBank/DDBJ whole genome shotgun (WGS) entry which is preliminary data.</text>
</comment>
<sequence length="110" mass="12370">MFSSFVNMNKTAQCQEKYVTASSFIITKLPFLSSPLPIKPCIASNLSGSPKLEKSDLIRIEQIRFQSSERQRFDGLTISYSTDDFSDITIKKQMVTGGLNQESTIWSTYG</sequence>